<dbReference type="PROSITE" id="PS00216">
    <property type="entry name" value="SUGAR_TRANSPORT_1"/>
    <property type="match status" value="1"/>
</dbReference>
<dbReference type="RefSeq" id="WP_135442836.1">
    <property type="nucleotide sequence ID" value="NZ_SRLE01000006.1"/>
</dbReference>
<evidence type="ECO:0000256" key="5">
    <source>
        <dbReference type="SAM" id="Phobius"/>
    </source>
</evidence>
<gene>
    <name evidence="7" type="ORF">E4634_08565</name>
</gene>
<dbReference type="AlphaFoldDB" id="A0A4Z0M3I4"/>
<comment type="subcellular location">
    <subcellularLocation>
        <location evidence="1">Membrane</location>
        <topology evidence="1">Multi-pass membrane protein</topology>
    </subcellularLocation>
</comment>
<keyword evidence="8" id="KW-1185">Reference proteome</keyword>
<evidence type="ECO:0000256" key="1">
    <source>
        <dbReference type="ARBA" id="ARBA00004141"/>
    </source>
</evidence>
<dbReference type="Pfam" id="PF07690">
    <property type="entry name" value="MFS_1"/>
    <property type="match status" value="1"/>
</dbReference>
<feature type="transmembrane region" description="Helical" evidence="5">
    <location>
        <begin position="71"/>
        <end position="90"/>
    </location>
</feature>
<name>A0A4Z0M3I4_9GAMM</name>
<keyword evidence="3 5" id="KW-1133">Transmembrane helix</keyword>
<sequence length="412" mass="43994">MKRELHNNIQAIYVMGFLLGFVVVVPIYVPLLQGYGLSMSEVLQTQALFALTIALFEVPSGYIADIWGRRNAILAGAGLNSLGFFSLLWADSFVDFLVYEAILGVGFSLISGADLALLYDTEVYLKEQGLDGGAGAGKSLSRLISVETAASGAAGVVASVLLIWSLDAVVLVQAITGFAPFFIGLSLVEVPRVTSVAGESDHAGNARRILAMLVFGKPVVLWTALAIAVFGLFAAYTFWIYQKYWEVQGIDLAYFGYLWAGLAIATSLAARYCAGLELAIGTQRLLVLIVVLPIVGMLGMAFGPGWIGVLFGLAVQVSRGLSMTLFYEALNRRVPGEFRATVNSLVSLAVRSMFIVTGPLLGMALDSQGTQTTLLALVVIFAPLMVLVLIPLVLRIRREQAELNANPAGSTA</sequence>
<evidence type="ECO:0000313" key="7">
    <source>
        <dbReference type="EMBL" id="TGD74172.1"/>
    </source>
</evidence>
<dbReference type="GO" id="GO:0016020">
    <property type="term" value="C:membrane"/>
    <property type="evidence" value="ECO:0007669"/>
    <property type="project" value="UniProtKB-SubCell"/>
</dbReference>
<dbReference type="InterPro" id="IPR020846">
    <property type="entry name" value="MFS_dom"/>
</dbReference>
<dbReference type="Gene3D" id="1.20.1250.20">
    <property type="entry name" value="MFS general substrate transporter like domains"/>
    <property type="match status" value="1"/>
</dbReference>
<reference evidence="7 8" key="1">
    <citation type="submission" date="2019-04" db="EMBL/GenBank/DDBJ databases">
        <title>Taxonomy of novel Haliea sp. from mangrove soil of West Coast of India.</title>
        <authorList>
            <person name="Verma A."/>
            <person name="Kumar P."/>
            <person name="Krishnamurthi S."/>
        </authorList>
    </citation>
    <scope>NUCLEOTIDE SEQUENCE [LARGE SCALE GENOMIC DNA]</scope>
    <source>
        <strain evidence="7 8">SAOS-164</strain>
    </source>
</reference>
<comment type="caution">
    <text evidence="7">The sequence shown here is derived from an EMBL/GenBank/DDBJ whole genome shotgun (WGS) entry which is preliminary data.</text>
</comment>
<evidence type="ECO:0000256" key="3">
    <source>
        <dbReference type="ARBA" id="ARBA00022989"/>
    </source>
</evidence>
<feature type="transmembrane region" description="Helical" evidence="5">
    <location>
        <begin position="12"/>
        <end position="31"/>
    </location>
</feature>
<evidence type="ECO:0000313" key="8">
    <source>
        <dbReference type="Proteomes" id="UP000298050"/>
    </source>
</evidence>
<dbReference type="PROSITE" id="PS50850">
    <property type="entry name" value="MFS"/>
    <property type="match status" value="1"/>
</dbReference>
<dbReference type="Proteomes" id="UP000298050">
    <property type="component" value="Unassembled WGS sequence"/>
</dbReference>
<feature type="transmembrane region" description="Helical" evidence="5">
    <location>
        <begin position="285"/>
        <end position="303"/>
    </location>
</feature>
<evidence type="ECO:0000259" key="6">
    <source>
        <dbReference type="PROSITE" id="PS50850"/>
    </source>
</evidence>
<dbReference type="OrthoDB" id="9816124at2"/>
<feature type="transmembrane region" description="Helical" evidence="5">
    <location>
        <begin position="43"/>
        <end position="64"/>
    </location>
</feature>
<evidence type="ECO:0000256" key="4">
    <source>
        <dbReference type="ARBA" id="ARBA00023136"/>
    </source>
</evidence>
<feature type="transmembrane region" description="Helical" evidence="5">
    <location>
        <begin position="252"/>
        <end position="273"/>
    </location>
</feature>
<feature type="transmembrane region" description="Helical" evidence="5">
    <location>
        <begin position="170"/>
        <end position="188"/>
    </location>
</feature>
<dbReference type="InterPro" id="IPR036259">
    <property type="entry name" value="MFS_trans_sf"/>
</dbReference>
<organism evidence="7 8">
    <name type="scientific">Mangrovimicrobium sediminis</name>
    <dbReference type="NCBI Taxonomy" id="2562682"/>
    <lineage>
        <taxon>Bacteria</taxon>
        <taxon>Pseudomonadati</taxon>
        <taxon>Pseudomonadota</taxon>
        <taxon>Gammaproteobacteria</taxon>
        <taxon>Cellvibrionales</taxon>
        <taxon>Halieaceae</taxon>
        <taxon>Mangrovimicrobium</taxon>
    </lineage>
</organism>
<feature type="transmembrane region" description="Helical" evidence="5">
    <location>
        <begin position="140"/>
        <end position="164"/>
    </location>
</feature>
<dbReference type="InterPro" id="IPR053160">
    <property type="entry name" value="MFS_DHA3_Transporter"/>
</dbReference>
<feature type="domain" description="Major facilitator superfamily (MFS) profile" evidence="6">
    <location>
        <begin position="4"/>
        <end position="400"/>
    </location>
</feature>
<dbReference type="PANTHER" id="PTHR23530">
    <property type="entry name" value="TRANSPORT PROTEIN-RELATED"/>
    <property type="match status" value="1"/>
</dbReference>
<protein>
    <submittedName>
        <fullName evidence="7">MFS transporter</fullName>
    </submittedName>
</protein>
<feature type="transmembrane region" description="Helical" evidence="5">
    <location>
        <begin position="374"/>
        <end position="394"/>
    </location>
</feature>
<dbReference type="InterPro" id="IPR011701">
    <property type="entry name" value="MFS"/>
</dbReference>
<feature type="transmembrane region" description="Helical" evidence="5">
    <location>
        <begin position="96"/>
        <end position="119"/>
    </location>
</feature>
<dbReference type="GO" id="GO:0022857">
    <property type="term" value="F:transmembrane transporter activity"/>
    <property type="evidence" value="ECO:0007669"/>
    <property type="project" value="InterPro"/>
</dbReference>
<keyword evidence="4 5" id="KW-0472">Membrane</keyword>
<dbReference type="EMBL" id="SRLE01000006">
    <property type="protein sequence ID" value="TGD74172.1"/>
    <property type="molecule type" value="Genomic_DNA"/>
</dbReference>
<keyword evidence="2 5" id="KW-0812">Transmembrane</keyword>
<dbReference type="SUPFAM" id="SSF103473">
    <property type="entry name" value="MFS general substrate transporter"/>
    <property type="match status" value="1"/>
</dbReference>
<dbReference type="InterPro" id="IPR005829">
    <property type="entry name" value="Sugar_transporter_CS"/>
</dbReference>
<dbReference type="PANTHER" id="PTHR23530:SF1">
    <property type="entry name" value="PERMEASE, MAJOR FACILITATOR SUPERFAMILY-RELATED"/>
    <property type="match status" value="1"/>
</dbReference>
<evidence type="ECO:0000256" key="2">
    <source>
        <dbReference type="ARBA" id="ARBA00022692"/>
    </source>
</evidence>
<accession>A0A4Z0M3I4</accession>
<feature type="transmembrane region" description="Helical" evidence="5">
    <location>
        <begin position="209"/>
        <end position="240"/>
    </location>
</feature>
<proteinExistence type="predicted"/>